<organism evidence="1 2">
    <name type="scientific">Leptospira stimsonii</name>
    <dbReference type="NCBI Taxonomy" id="2202203"/>
    <lineage>
        <taxon>Bacteria</taxon>
        <taxon>Pseudomonadati</taxon>
        <taxon>Spirochaetota</taxon>
        <taxon>Spirochaetia</taxon>
        <taxon>Leptospirales</taxon>
        <taxon>Leptospiraceae</taxon>
        <taxon>Leptospira</taxon>
    </lineage>
</organism>
<dbReference type="AlphaFoldDB" id="A0A8B3CMD0"/>
<protein>
    <submittedName>
        <fullName evidence="1">Uncharacterized protein</fullName>
    </submittedName>
</protein>
<dbReference type="EMBL" id="QHCS01000010">
    <property type="protein sequence ID" value="RHX83223.1"/>
    <property type="molecule type" value="Genomic_DNA"/>
</dbReference>
<sequence length="503" mass="54531">MNPVFDFLLRGIGSQVRIGKGGPQIKGSSSGLDIRLPDDSDFGTIRVANPQSENDAVNLHWIKEQVLSNWNLPVQSLSDLRAIPAFDRKDKQIREVENELTFYQFDSESTATIPDPQDVTRSVLPNDIVLPNPGRWLKTTARIQQHSQLLGLASSDDHPQYQLRTEKNSVNGFPGLSNDSGNPGIQVISNGSIISVIRSLATAAKSYFLPDKNGTLAIDDPFVGATETLNGVKGLVPSPQILDREKFLSGDGTWKTNFGSLKNSPLQNSAYTASKYERILCDVTEGGISITLPLNPDDNTVVGFLDVSNVAGSNPITVLRNGQLIEDQSEDWQLDLDGGYWELAFSSQRGSWYFLSLPAYNNVSPTAGFISDNPLFTETSIAPSARAAKQYADTQDLTILQNVALVGTFQEGSGNAVVGTIIKNSWFEGTTNAAGLCSVATGLGNSILTLIVFISDGSGKWFSASTSVGSITIYYDDSGNISIQFSGNTLFQMRSVRFKVEHK</sequence>
<dbReference type="RefSeq" id="WP_118983950.1">
    <property type="nucleotide sequence ID" value="NZ_QHCS01000010.1"/>
</dbReference>
<evidence type="ECO:0000313" key="1">
    <source>
        <dbReference type="EMBL" id="RHX83223.1"/>
    </source>
</evidence>
<evidence type="ECO:0000313" key="2">
    <source>
        <dbReference type="Proteomes" id="UP000266669"/>
    </source>
</evidence>
<comment type="caution">
    <text evidence="1">The sequence shown here is derived from an EMBL/GenBank/DDBJ whole genome shotgun (WGS) entry which is preliminary data.</text>
</comment>
<reference evidence="2" key="1">
    <citation type="submission" date="2018-05" db="EMBL/GenBank/DDBJ databases">
        <title>Leptospira yasudae sp. nov. and Leptospira stimsonii sp. nov., two pathogenic species of the genus Leptospira isolated from environmental sources.</title>
        <authorList>
            <person name="Casanovas-Massana A."/>
            <person name="Hamond C."/>
            <person name="Santos L.A."/>
            <person name="Hacker K.P."/>
            <person name="Balassiano I."/>
            <person name="Medeiros M.A."/>
            <person name="Reis M.G."/>
            <person name="Ko A.I."/>
            <person name="Wunder E.A."/>
        </authorList>
    </citation>
    <scope>NUCLEOTIDE SEQUENCE [LARGE SCALE GENOMIC DNA]</scope>
    <source>
        <strain evidence="2">AMB6-RJ</strain>
    </source>
</reference>
<gene>
    <name evidence="1" type="ORF">DLM78_22205</name>
</gene>
<name>A0A8B3CMD0_9LEPT</name>
<dbReference type="Proteomes" id="UP000266669">
    <property type="component" value="Unassembled WGS sequence"/>
</dbReference>
<accession>A0A8B3CMD0</accession>
<proteinExistence type="predicted"/>